<comment type="similarity">
    <text evidence="1 6">Belongs to the GroES chaperonin family.</text>
</comment>
<dbReference type="SUPFAM" id="SSF50129">
    <property type="entry name" value="GroES-like"/>
    <property type="match status" value="1"/>
</dbReference>
<reference evidence="8" key="2">
    <citation type="submission" date="2024-08" db="UniProtKB">
        <authorList>
            <consortium name="EnsemblMetazoa"/>
        </authorList>
    </citation>
    <scope>IDENTIFICATION</scope>
</reference>
<dbReference type="PANTHER" id="PTHR10772">
    <property type="entry name" value="10 KDA HEAT SHOCK PROTEIN"/>
    <property type="match status" value="1"/>
</dbReference>
<evidence type="ECO:0000256" key="1">
    <source>
        <dbReference type="ARBA" id="ARBA00006975"/>
    </source>
</evidence>
<evidence type="ECO:0000256" key="4">
    <source>
        <dbReference type="ARBA" id="ARBA00029976"/>
    </source>
</evidence>
<dbReference type="Pfam" id="PF00166">
    <property type="entry name" value="Cpn10"/>
    <property type="match status" value="1"/>
</dbReference>
<dbReference type="GO" id="GO:0005759">
    <property type="term" value="C:mitochondrial matrix"/>
    <property type="evidence" value="ECO:0007669"/>
    <property type="project" value="TreeGrafter"/>
</dbReference>
<organism evidence="7">
    <name type="scientific">Dendroctonus ponderosae</name>
    <name type="common">Mountain pine beetle</name>
    <dbReference type="NCBI Taxonomy" id="77166"/>
    <lineage>
        <taxon>Eukaryota</taxon>
        <taxon>Metazoa</taxon>
        <taxon>Ecdysozoa</taxon>
        <taxon>Arthropoda</taxon>
        <taxon>Hexapoda</taxon>
        <taxon>Insecta</taxon>
        <taxon>Pterygota</taxon>
        <taxon>Neoptera</taxon>
        <taxon>Endopterygota</taxon>
        <taxon>Coleoptera</taxon>
        <taxon>Polyphaga</taxon>
        <taxon>Cucujiformia</taxon>
        <taxon>Curculionidae</taxon>
        <taxon>Scolytinae</taxon>
        <taxon>Dendroctonus</taxon>
    </lineage>
</organism>
<reference evidence="7 9" key="1">
    <citation type="journal article" date="2013" name="Genome Biol.">
        <title>Draft genome of the mountain pine beetle, Dendroctonus ponderosae Hopkins, a major forest pest.</title>
        <authorList>
            <person name="Keeling C.I."/>
            <person name="Yuen M.M."/>
            <person name="Liao N.Y."/>
            <person name="Docking T.R."/>
            <person name="Chan S.K."/>
            <person name="Taylor G.A."/>
            <person name="Palmquist D.L."/>
            <person name="Jackman S.D."/>
            <person name="Nguyen A."/>
            <person name="Li M."/>
            <person name="Henderson H."/>
            <person name="Janes J.K."/>
            <person name="Zhao Y."/>
            <person name="Pandoh P."/>
            <person name="Moore R."/>
            <person name="Sperling F.A."/>
            <person name="Huber D.P."/>
            <person name="Birol I."/>
            <person name="Jones S.J."/>
            <person name="Bohlmann J."/>
        </authorList>
    </citation>
    <scope>NUCLEOTIDE SEQUENCE</scope>
</reference>
<dbReference type="HAMAP" id="MF_00580">
    <property type="entry name" value="CH10"/>
    <property type="match status" value="1"/>
</dbReference>
<dbReference type="Gene3D" id="2.30.33.40">
    <property type="entry name" value="GroES chaperonin"/>
    <property type="match status" value="1"/>
</dbReference>
<dbReference type="InterPro" id="IPR018369">
    <property type="entry name" value="Chaprnonin_Cpn10_CS"/>
</dbReference>
<dbReference type="GO" id="GO:0051082">
    <property type="term" value="F:unfolded protein binding"/>
    <property type="evidence" value="ECO:0007669"/>
    <property type="project" value="TreeGrafter"/>
</dbReference>
<gene>
    <name evidence="8" type="primary">109542964</name>
    <name evidence="7" type="ORF">YQE_10887</name>
</gene>
<dbReference type="Proteomes" id="UP000019118">
    <property type="component" value="Unassembled WGS sequence"/>
</dbReference>
<dbReference type="OMA" id="CHMAKVV"/>
<dbReference type="PRINTS" id="PR00297">
    <property type="entry name" value="CHAPERONIN10"/>
</dbReference>
<evidence type="ECO:0000256" key="5">
    <source>
        <dbReference type="ARBA" id="ARBA00031971"/>
    </source>
</evidence>
<keyword evidence="3 6" id="KW-0143">Chaperone</keyword>
<dbReference type="HOGENOM" id="CLU_132825_0_2_1"/>
<dbReference type="GO" id="GO:0005524">
    <property type="term" value="F:ATP binding"/>
    <property type="evidence" value="ECO:0007669"/>
    <property type="project" value="InterPro"/>
</dbReference>
<evidence type="ECO:0000313" key="8">
    <source>
        <dbReference type="EnsemblMetazoa" id="XP_019767997.1"/>
    </source>
</evidence>
<dbReference type="FunFam" id="2.30.33.40:FF:000002">
    <property type="entry name" value="10 kDa chaperonin, mitochondrial"/>
    <property type="match status" value="1"/>
</dbReference>
<dbReference type="SMART" id="SM00883">
    <property type="entry name" value="Cpn10"/>
    <property type="match status" value="1"/>
</dbReference>
<dbReference type="EnsemblMetazoa" id="XM_019912438.1">
    <property type="protein sequence ID" value="XP_019767997.1"/>
    <property type="gene ID" value="LOC109542964"/>
</dbReference>
<dbReference type="EMBL" id="KB741216">
    <property type="protein sequence ID" value="ENN72547.1"/>
    <property type="molecule type" value="Genomic_DNA"/>
</dbReference>
<dbReference type="InterPro" id="IPR011032">
    <property type="entry name" value="GroES-like_sf"/>
</dbReference>
<dbReference type="AlphaFoldDB" id="N6U1X3"/>
<dbReference type="GO" id="GO:0044183">
    <property type="term" value="F:protein folding chaperone"/>
    <property type="evidence" value="ECO:0007669"/>
    <property type="project" value="InterPro"/>
</dbReference>
<name>N6U1X3_DENPD</name>
<proteinExistence type="inferred from homology"/>
<dbReference type="InterPro" id="IPR020818">
    <property type="entry name" value="Chaperonin_GroES"/>
</dbReference>
<feature type="non-terminal residue" evidence="7">
    <location>
        <position position="1"/>
    </location>
</feature>
<accession>N6U1X3</accession>
<evidence type="ECO:0000256" key="6">
    <source>
        <dbReference type="RuleBase" id="RU003479"/>
    </source>
</evidence>
<protein>
    <recommendedName>
        <fullName evidence="2">10 kDa heat shock protein, mitochondrial</fullName>
    </recommendedName>
    <alternativeName>
        <fullName evidence="4">10 kDa chaperonin</fullName>
    </alternativeName>
    <alternativeName>
        <fullName evidence="5">Chaperonin 10</fullName>
    </alternativeName>
</protein>
<dbReference type="GO" id="GO:0051087">
    <property type="term" value="F:protein-folding chaperone binding"/>
    <property type="evidence" value="ECO:0007669"/>
    <property type="project" value="TreeGrafter"/>
</dbReference>
<dbReference type="KEGG" id="dpa:109542964"/>
<dbReference type="OrthoDB" id="184876at2759"/>
<dbReference type="InterPro" id="IPR037124">
    <property type="entry name" value="Chaperonin_GroES_sf"/>
</dbReference>
<dbReference type="PANTHER" id="PTHR10772:SF0">
    <property type="entry name" value="10 KDA HEAT SHOCK PROTEIN, MITOCHONDRIAL"/>
    <property type="match status" value="1"/>
</dbReference>
<evidence type="ECO:0000313" key="9">
    <source>
        <dbReference type="Proteomes" id="UP000019118"/>
    </source>
</evidence>
<sequence>MAAQASNLPKSAHKIKKLVPLFNRILVKRAEPLKESKGGIVLPEAKTAKSLKGTVVAVGPGTRTEKGVPVPMTIKVGDEVMLPDYGGTRVEMDEQTYFLFRESEILARYTD</sequence>
<dbReference type="CDD" id="cd00320">
    <property type="entry name" value="cpn10"/>
    <property type="match status" value="1"/>
</dbReference>
<dbReference type="PROSITE" id="PS00681">
    <property type="entry name" value="CHAPERONINS_CPN10"/>
    <property type="match status" value="1"/>
</dbReference>
<evidence type="ECO:0000256" key="3">
    <source>
        <dbReference type="ARBA" id="ARBA00023186"/>
    </source>
</evidence>
<evidence type="ECO:0000313" key="7">
    <source>
        <dbReference type="EMBL" id="ENN72547.1"/>
    </source>
</evidence>
<evidence type="ECO:0000256" key="2">
    <source>
        <dbReference type="ARBA" id="ARBA00018842"/>
    </source>
</evidence>
<dbReference type="GO" id="GO:0046872">
    <property type="term" value="F:metal ion binding"/>
    <property type="evidence" value="ECO:0007669"/>
    <property type="project" value="TreeGrafter"/>
</dbReference>
<keyword evidence="9" id="KW-1185">Reference proteome</keyword>